<dbReference type="EMBL" id="LSRE01000018">
    <property type="protein sequence ID" value="KXO96380.1"/>
    <property type="molecule type" value="Genomic_DNA"/>
</dbReference>
<feature type="domain" description="HTH merR-type" evidence="5">
    <location>
        <begin position="1"/>
        <end position="61"/>
    </location>
</feature>
<dbReference type="PANTHER" id="PTHR30204">
    <property type="entry name" value="REDOX-CYCLING DRUG-SENSING TRANSCRIPTIONAL ACTIVATOR SOXR"/>
    <property type="match status" value="1"/>
</dbReference>
<dbReference type="InterPro" id="IPR000551">
    <property type="entry name" value="MerR-type_HTH_dom"/>
</dbReference>
<dbReference type="STRING" id="239498.AXK60_13390"/>
<dbReference type="Gene3D" id="1.10.490.50">
    <property type="entry name" value="Antibiotic binding domain of TipA-like multidrug resistance regulators"/>
    <property type="match status" value="1"/>
</dbReference>
<keyword evidence="3" id="KW-0010">Activator</keyword>
<evidence type="ECO:0000256" key="2">
    <source>
        <dbReference type="ARBA" id="ARBA00023125"/>
    </source>
</evidence>
<dbReference type="SUPFAM" id="SSF46955">
    <property type="entry name" value="Putative DNA-binding domain"/>
    <property type="match status" value="1"/>
</dbReference>
<reference evidence="8" key="1">
    <citation type="submission" date="2016-02" db="EMBL/GenBank/DDBJ databases">
        <authorList>
            <person name="Wen L."/>
            <person name="He K."/>
            <person name="Yang H."/>
        </authorList>
    </citation>
    <scope>NUCLEOTIDE SEQUENCE [LARGE SCALE GENOMIC DNA]</scope>
    <source>
        <strain evidence="8">JCM 15929</strain>
    </source>
</reference>
<organism evidence="7 8">
    <name type="scientific">Tsukamurella pseudospumae</name>
    <dbReference type="NCBI Taxonomy" id="239498"/>
    <lineage>
        <taxon>Bacteria</taxon>
        <taxon>Bacillati</taxon>
        <taxon>Actinomycetota</taxon>
        <taxon>Actinomycetes</taxon>
        <taxon>Mycobacteriales</taxon>
        <taxon>Tsukamurellaceae</taxon>
        <taxon>Tsukamurella</taxon>
    </lineage>
</organism>
<protein>
    <submittedName>
        <fullName evidence="7">Transcriptional regulator</fullName>
    </submittedName>
</protein>
<evidence type="ECO:0000256" key="3">
    <source>
        <dbReference type="ARBA" id="ARBA00023159"/>
    </source>
</evidence>
<dbReference type="InterPro" id="IPR047057">
    <property type="entry name" value="MerR_fam"/>
</dbReference>
<keyword evidence="2" id="KW-0238">DNA-binding</keyword>
<evidence type="ECO:0000313" key="9">
    <source>
        <dbReference type="Proteomes" id="UP000070409"/>
    </source>
</evidence>
<dbReference type="PROSITE" id="PS50937">
    <property type="entry name" value="HTH_MERR_2"/>
    <property type="match status" value="1"/>
</dbReference>
<accession>A0A138A492</accession>
<dbReference type="SUPFAM" id="SSF89082">
    <property type="entry name" value="Antibiotic binding domain of TipA-like multidrug resistance regulators"/>
    <property type="match status" value="1"/>
</dbReference>
<keyword evidence="1" id="KW-0805">Transcription regulation</keyword>
<dbReference type="InterPro" id="IPR012925">
    <property type="entry name" value="TipAS_dom"/>
</dbReference>
<reference evidence="6 9" key="3">
    <citation type="submission" date="2016-02" db="EMBL/GenBank/DDBJ databases">
        <authorList>
            <person name="Teng J.L."/>
            <person name="Tang Y."/>
            <person name="Huang Y."/>
            <person name="Guo F."/>
            <person name="Wei W."/>
            <person name="Chen J.H."/>
            <person name="Wong S.Y."/>
            <person name="Lau S.K."/>
            <person name="Woo P.C."/>
        </authorList>
    </citation>
    <scope>NUCLEOTIDE SEQUENCE [LARGE SCALE GENOMIC DNA]</scope>
    <source>
        <strain evidence="6 9">JCM 13375</strain>
    </source>
</reference>
<reference evidence="7" key="2">
    <citation type="submission" date="2016-02" db="EMBL/GenBank/DDBJ databases">
        <authorList>
            <person name="Teng J.L."/>
            <person name="Yang Y."/>
            <person name="Huang Y."/>
            <person name="Guo F."/>
            <person name="Wei W."/>
            <person name="Chen J.H."/>
            <person name="Wong S.Y."/>
            <person name="Lau S.K."/>
            <person name="Woo P.C."/>
        </authorList>
    </citation>
    <scope>NUCLEOTIDE SEQUENCE</scope>
    <source>
        <strain evidence="7">JCM 15929</strain>
    </source>
</reference>
<dbReference type="PANTHER" id="PTHR30204:SF90">
    <property type="entry name" value="HTH-TYPE TRANSCRIPTIONAL ACTIVATOR MTA"/>
    <property type="match status" value="1"/>
</dbReference>
<dbReference type="Pfam" id="PF07739">
    <property type="entry name" value="TipAS"/>
    <property type="match status" value="1"/>
</dbReference>
<keyword evidence="9" id="KW-1185">Reference proteome</keyword>
<evidence type="ECO:0000313" key="8">
    <source>
        <dbReference type="Proteomes" id="UP000070258"/>
    </source>
</evidence>
<gene>
    <name evidence="7" type="ORF">AXK60_13390</name>
    <name evidence="6" type="ORF">AXK61_22505</name>
</gene>
<dbReference type="AlphaFoldDB" id="A0A138A492"/>
<proteinExistence type="predicted"/>
<evidence type="ECO:0000256" key="1">
    <source>
        <dbReference type="ARBA" id="ARBA00023015"/>
    </source>
</evidence>
<dbReference type="InterPro" id="IPR036244">
    <property type="entry name" value="TipA-like_antibiotic-bd"/>
</dbReference>
<sequence length="242" mass="27492">MTGVSVRTLHHYDEIGLVPPSARTRAGYRAYSDADVERLHRVLMYRELGFPLEQIATLLDDPSADAMAHLEQQRKLLTERIDRLHRMVAAVEDMMNSKKQGIQLTAEEQTEIFGDNWMGDEYAEEAQQRWGETDEWKQSAERTRHFSKADWQAIKADTDALEAALADGLARGVAPGTVEAGELAEQHRASIEKFYDCSYEMQVCLAQMYVADERFTKHYDDIAPGLAQYVHDVIVANAEQQN</sequence>
<dbReference type="GO" id="GO:0003700">
    <property type="term" value="F:DNA-binding transcription factor activity"/>
    <property type="evidence" value="ECO:0007669"/>
    <property type="project" value="InterPro"/>
</dbReference>
<keyword evidence="4" id="KW-0804">Transcription</keyword>
<evidence type="ECO:0000256" key="4">
    <source>
        <dbReference type="ARBA" id="ARBA00023163"/>
    </source>
</evidence>
<dbReference type="Gene3D" id="1.10.1660.10">
    <property type="match status" value="1"/>
</dbReference>
<evidence type="ECO:0000313" key="7">
    <source>
        <dbReference type="EMBL" id="KXP05243.1"/>
    </source>
</evidence>
<comment type="caution">
    <text evidence="7">The sequence shown here is derived from an EMBL/GenBank/DDBJ whole genome shotgun (WGS) entry which is preliminary data.</text>
</comment>
<dbReference type="Proteomes" id="UP000070409">
    <property type="component" value="Unassembled WGS sequence"/>
</dbReference>
<dbReference type="Proteomes" id="UP000070258">
    <property type="component" value="Unassembled WGS sequence"/>
</dbReference>
<dbReference type="EMBL" id="LSRF01000057">
    <property type="protein sequence ID" value="KXP05243.1"/>
    <property type="molecule type" value="Genomic_DNA"/>
</dbReference>
<dbReference type="InterPro" id="IPR009061">
    <property type="entry name" value="DNA-bd_dom_put_sf"/>
</dbReference>
<evidence type="ECO:0000313" key="6">
    <source>
        <dbReference type="EMBL" id="KXO96380.1"/>
    </source>
</evidence>
<dbReference type="SMART" id="SM00422">
    <property type="entry name" value="HTH_MERR"/>
    <property type="match status" value="1"/>
</dbReference>
<evidence type="ECO:0000259" key="5">
    <source>
        <dbReference type="PROSITE" id="PS50937"/>
    </source>
</evidence>
<dbReference type="GO" id="GO:0003677">
    <property type="term" value="F:DNA binding"/>
    <property type="evidence" value="ECO:0007669"/>
    <property type="project" value="UniProtKB-KW"/>
</dbReference>
<name>A0A138A492_9ACTN</name>
<dbReference type="Pfam" id="PF13411">
    <property type="entry name" value="MerR_1"/>
    <property type="match status" value="1"/>
</dbReference>
<dbReference type="CDD" id="cd01106">
    <property type="entry name" value="HTH_TipAL-Mta"/>
    <property type="match status" value="1"/>
</dbReference>